<comment type="similarity">
    <text evidence="1 2">Belongs to the OprB family.</text>
</comment>
<feature type="signal peptide" evidence="2">
    <location>
        <begin position="1"/>
        <end position="22"/>
    </location>
</feature>
<dbReference type="Proteomes" id="UP000663181">
    <property type="component" value="Chromosome"/>
</dbReference>
<dbReference type="InterPro" id="IPR052932">
    <property type="entry name" value="OprB_Porin"/>
</dbReference>
<keyword evidence="2" id="KW-0732">Signal</keyword>
<keyword evidence="4" id="KW-1185">Reference proteome</keyword>
<dbReference type="InterPro" id="IPR038673">
    <property type="entry name" value="OprB_sf"/>
</dbReference>
<dbReference type="EMBL" id="CP064030">
    <property type="protein sequence ID" value="QRN54289.1"/>
    <property type="molecule type" value="Genomic_DNA"/>
</dbReference>
<evidence type="ECO:0000256" key="2">
    <source>
        <dbReference type="RuleBase" id="RU363072"/>
    </source>
</evidence>
<evidence type="ECO:0000313" key="4">
    <source>
        <dbReference type="Proteomes" id="UP000663181"/>
    </source>
</evidence>
<sequence>MRQKIIAAIVMAGCTAAISGNAAADSAPDYANTTLTGDWGGARQNLYDQGVDLGFDYLGEYAHNTSGGVRQTDAYADQIHLHAAFDFQKLFGWTGGSLHVDINNRNGSQIDEKAKLGTLLESQEIYGGGSVTRLTRFYLEQSLWNGLVDLKFGRMDIGVDFFPFSCNFQNLGFCGALPGWISKGVDAWPLAQTGGVIAINPSAAWTIKFGGFEVNPNNASTSQGLKLSTSGPNIGTLMLAQVDWHTNLAAGQDGQPLAGTWRVGGWRNTAQYNDAYLSVDGIEDVIGGNAPMMQSSVSGSYFMGQQEITHNGTGGGLSVFGNIVQADPNTDLIDQMIDIGLLFNGPFSSRPDDRLGFAIGRNRVSSQVANAERLINATGLGSLPVQGYEYVTELNYQFQLWHGLALMPNVQYIRHPGGTSANHDATVLGLRFVAKF</sequence>
<dbReference type="PANTHER" id="PTHR37944">
    <property type="entry name" value="PORIN B"/>
    <property type="match status" value="1"/>
</dbReference>
<reference evidence="3 4" key="1">
    <citation type="submission" date="2020-10" db="EMBL/GenBank/DDBJ databases">
        <title>Phylogeny of dyella-like bacteria.</title>
        <authorList>
            <person name="Fu J."/>
        </authorList>
    </citation>
    <scope>NUCLEOTIDE SEQUENCE [LARGE SCALE GENOMIC DNA]</scope>
    <source>
        <strain evidence="3 4">DHOB09</strain>
    </source>
</reference>
<accession>A0ABX7GUZ2</accession>
<dbReference type="Gene3D" id="2.40.160.180">
    <property type="entry name" value="Carbohydrate-selective porin OprB"/>
    <property type="match status" value="1"/>
</dbReference>
<feature type="chain" id="PRO_5044971613" evidence="2">
    <location>
        <begin position="23"/>
        <end position="436"/>
    </location>
</feature>
<protein>
    <submittedName>
        <fullName evidence="3">Carbohydrate porin</fullName>
    </submittedName>
</protein>
<evidence type="ECO:0000313" key="3">
    <source>
        <dbReference type="EMBL" id="QRN54289.1"/>
    </source>
</evidence>
<proteinExistence type="inferred from homology"/>
<dbReference type="InterPro" id="IPR007049">
    <property type="entry name" value="Carb-sel_porin_OprB"/>
</dbReference>
<name>A0ABX7GUZ2_9GAMM</name>
<organism evidence="3 4">
    <name type="scientific">Dyella caseinilytica</name>
    <dbReference type="NCBI Taxonomy" id="1849581"/>
    <lineage>
        <taxon>Bacteria</taxon>
        <taxon>Pseudomonadati</taxon>
        <taxon>Pseudomonadota</taxon>
        <taxon>Gammaproteobacteria</taxon>
        <taxon>Lysobacterales</taxon>
        <taxon>Rhodanobacteraceae</taxon>
        <taxon>Dyella</taxon>
    </lineage>
</organism>
<dbReference type="RefSeq" id="WP_188797110.1">
    <property type="nucleotide sequence ID" value="NZ_BMIZ01000001.1"/>
</dbReference>
<gene>
    <name evidence="3" type="ORF">ISN74_02545</name>
</gene>
<evidence type="ECO:0000256" key="1">
    <source>
        <dbReference type="ARBA" id="ARBA00008769"/>
    </source>
</evidence>
<dbReference type="PANTHER" id="PTHR37944:SF1">
    <property type="entry name" value="PORIN B"/>
    <property type="match status" value="1"/>
</dbReference>
<dbReference type="Pfam" id="PF04966">
    <property type="entry name" value="OprB"/>
    <property type="match status" value="1"/>
</dbReference>